<dbReference type="GO" id="GO:0030089">
    <property type="term" value="C:phycobilisome"/>
    <property type="evidence" value="ECO:0007669"/>
    <property type="project" value="UniProtKB-UniRule"/>
</dbReference>
<dbReference type="SUPFAM" id="SSF81930">
    <property type="entry name" value="Orange carotenoid protein, N-terminal domain"/>
    <property type="match status" value="2"/>
</dbReference>
<dbReference type="Gene3D" id="1.10.2090.10">
    <property type="entry name" value="Orange carotenoid-binding protein, N-terminal domain"/>
    <property type="match status" value="2"/>
</dbReference>
<proteinExistence type="inferred from homology"/>
<evidence type="ECO:0000256" key="1">
    <source>
        <dbReference type="PROSITE-ProRule" id="PRU01109"/>
    </source>
</evidence>
<gene>
    <name evidence="3" type="ORF">B6N60_01500</name>
</gene>
<keyword evidence="1" id="KW-0793">Thylakoid</keyword>
<keyword evidence="1" id="KW-0472">Membrane</keyword>
<dbReference type="InterPro" id="IPR015233">
    <property type="entry name" value="Orange_carotenoid-bd_N"/>
</dbReference>
<keyword evidence="4" id="KW-1185">Reference proteome</keyword>
<dbReference type="GO" id="GO:0016037">
    <property type="term" value="P:light absorption"/>
    <property type="evidence" value="ECO:0007669"/>
    <property type="project" value="UniProtKB-UniRule"/>
</dbReference>
<evidence type="ECO:0000313" key="3">
    <source>
        <dbReference type="EMBL" id="QXE22814.1"/>
    </source>
</evidence>
<evidence type="ECO:0000259" key="2">
    <source>
        <dbReference type="PROSITE" id="PS51773"/>
    </source>
</evidence>
<comment type="similarity">
    <text evidence="1">Belongs to the orange carotenoid-binding protein family.</text>
</comment>
<accession>A0A975Y451</accession>
<keyword evidence="1" id="KW-0157">Chromophore</keyword>
<dbReference type="PROSITE" id="PS51773">
    <property type="entry name" value="OCP_N"/>
    <property type="match status" value="1"/>
</dbReference>
<evidence type="ECO:0000313" key="4">
    <source>
        <dbReference type="Proteomes" id="UP000683511"/>
    </source>
</evidence>
<dbReference type="KEGG" id="rsin:B6N60_01500"/>
<dbReference type="AlphaFoldDB" id="A0A975Y451"/>
<dbReference type="GO" id="GO:0031404">
    <property type="term" value="F:chloride ion binding"/>
    <property type="evidence" value="ECO:0007669"/>
    <property type="project" value="InterPro"/>
</dbReference>
<dbReference type="EMBL" id="CP021056">
    <property type="protein sequence ID" value="QXE22814.1"/>
    <property type="molecule type" value="Genomic_DNA"/>
</dbReference>
<dbReference type="Proteomes" id="UP000683511">
    <property type="component" value="Chromosome"/>
</dbReference>
<sequence>MPRIKIDTVTEALAAFQQLNIDERLATLASVYTNLIDEINGDEIEALPTDKAQNLVAQIQSLSDEEQLFALRDLLPATRNDQDEVMLDPHPSKAMVELARGGTKMPTGEYGAMSTEGKLAFWYLLAERLGSTIIPIPQDYHPSEEAITLLNFLDSLDTDDLVAFVQRVM</sequence>
<dbReference type="Pfam" id="PF09150">
    <property type="entry name" value="Carot_N"/>
    <property type="match status" value="2"/>
</dbReference>
<protein>
    <recommendedName>
        <fullName evidence="2">OCP N-terminal domain-containing protein</fullName>
    </recommendedName>
</protein>
<name>A0A975Y451_9NOST</name>
<organism evidence="3 4">
    <name type="scientific">Richelia sinica FACHB-800</name>
    <dbReference type="NCBI Taxonomy" id="1357546"/>
    <lineage>
        <taxon>Bacteria</taxon>
        <taxon>Bacillati</taxon>
        <taxon>Cyanobacteriota</taxon>
        <taxon>Cyanophyceae</taxon>
        <taxon>Nostocales</taxon>
        <taxon>Nostocaceae</taxon>
        <taxon>Richelia</taxon>
    </lineage>
</organism>
<keyword evidence="1" id="KW-0042">Antenna complex</keyword>
<reference evidence="3" key="1">
    <citation type="submission" date="2017-04" db="EMBL/GenBank/DDBJ databases">
        <title>Genome deletions in a multicellular cyanobacterial endosymbiont for morphological adaptation in marine diatoms.</title>
        <authorList>
            <person name="Wang Y."/>
            <person name="Gao H."/>
            <person name="Li R."/>
            <person name="Xu X."/>
        </authorList>
    </citation>
    <scope>NUCLEOTIDE SEQUENCE</scope>
    <source>
        <strain evidence="3">FACHB 800</strain>
    </source>
</reference>
<dbReference type="RefSeq" id="WP_190601663.1">
    <property type="nucleotide sequence ID" value="NZ_CP021056.1"/>
</dbReference>
<feature type="domain" description="OCP N-terminal" evidence="2">
    <location>
        <begin position="6"/>
        <end position="169"/>
    </location>
</feature>
<keyword evidence="1" id="KW-0605">Phycobilisome</keyword>
<dbReference type="InterPro" id="IPR036917">
    <property type="entry name" value="Orange_carotenoid-bd_N_sf"/>
</dbReference>